<keyword evidence="3 5" id="KW-1133">Transmembrane helix</keyword>
<dbReference type="Proteomes" id="UP000004705">
    <property type="component" value="Chromosome"/>
</dbReference>
<evidence type="ECO:0000256" key="3">
    <source>
        <dbReference type="ARBA" id="ARBA00022989"/>
    </source>
</evidence>
<dbReference type="PANTHER" id="PTHR31310">
    <property type="match status" value="1"/>
</dbReference>
<feature type="transmembrane region" description="Helical" evidence="5">
    <location>
        <begin position="200"/>
        <end position="219"/>
    </location>
</feature>
<feature type="transmembrane region" description="Helical" evidence="5">
    <location>
        <begin position="88"/>
        <end position="105"/>
    </location>
</feature>
<evidence type="ECO:0000313" key="7">
    <source>
        <dbReference type="EMBL" id="EHY87079.1"/>
    </source>
</evidence>
<dbReference type="CDD" id="cd03386">
    <property type="entry name" value="PAP2_Aur1_like"/>
    <property type="match status" value="1"/>
</dbReference>
<proteinExistence type="predicted"/>
<feature type="transmembrane region" description="Helical" evidence="5">
    <location>
        <begin position="225"/>
        <end position="242"/>
    </location>
</feature>
<dbReference type="AlphaFoldDB" id="H8G4A8"/>
<evidence type="ECO:0000313" key="8">
    <source>
        <dbReference type="Proteomes" id="UP000004705"/>
    </source>
</evidence>
<keyword evidence="4 5" id="KW-0472">Membrane</keyword>
<feature type="transmembrane region" description="Helical" evidence="5">
    <location>
        <begin position="117"/>
        <end position="135"/>
    </location>
</feature>
<evidence type="ECO:0000256" key="5">
    <source>
        <dbReference type="SAM" id="Phobius"/>
    </source>
</evidence>
<keyword evidence="2 5" id="KW-0812">Transmembrane</keyword>
<dbReference type="RefSeq" id="WP_005437580.1">
    <property type="nucleotide sequence ID" value="NZ_CM001466.1"/>
</dbReference>
<gene>
    <name evidence="7" type="ORF">SacazDRAFT_00091</name>
</gene>
<evidence type="ECO:0000256" key="4">
    <source>
        <dbReference type="ARBA" id="ARBA00023136"/>
    </source>
</evidence>
<dbReference type="PANTHER" id="PTHR31310:SF7">
    <property type="entry name" value="PA-PHOSPHATASE RELATED-FAMILY PROTEIN DDB_G0268928"/>
    <property type="match status" value="1"/>
</dbReference>
<comment type="subcellular location">
    <subcellularLocation>
        <location evidence="1">Membrane</location>
        <topology evidence="1">Multi-pass membrane protein</topology>
    </subcellularLocation>
</comment>
<evidence type="ECO:0000256" key="2">
    <source>
        <dbReference type="ARBA" id="ARBA00022692"/>
    </source>
</evidence>
<dbReference type="InterPro" id="IPR052185">
    <property type="entry name" value="IPC_Synthase-Related"/>
</dbReference>
<dbReference type="EMBL" id="CM001466">
    <property type="protein sequence ID" value="EHY87079.1"/>
    <property type="molecule type" value="Genomic_DNA"/>
</dbReference>
<protein>
    <recommendedName>
        <fullName evidence="6">Inositolphosphotransferase Aur1/Ipt1 domain-containing protein</fullName>
    </recommendedName>
</protein>
<sequence>MTSTTRRATGRQRSRHPRWWVELLLGLALFGVYAALGALPLPGHDRRALVNGESILDLEAALRVDFEKAVNHWLADQGWLTVVANYEYAFSYLAVTLATLVWLYRRRPEHYGWGRDAFVVLNLVAILCFWLYPVAPPRLLPDAGFVDTVRVGGTWGSWGSPMVEGANQLAAMPSLHIGWAFWASVALARAAAPRWAQTASAAHVAVTFAVIVATGNHYWLDAVGGVAVVWLGVVGAAAWSVVRSTHGGPVIWTASEGRRLWRTRQYSYTDAVTETAADATTPAPVKPAQLAAARAFVADHGKPVKAVVQRIGRAGARVVLVGDDGALGDVVVPSVETGEALIEAVDGVEAAEWDAETVGATVIGAEHRRRMAGPLARR</sequence>
<accession>H8G4A8</accession>
<organism evidence="7 8">
    <name type="scientific">Saccharomonospora azurea NA-128</name>
    <dbReference type="NCBI Taxonomy" id="882081"/>
    <lineage>
        <taxon>Bacteria</taxon>
        <taxon>Bacillati</taxon>
        <taxon>Actinomycetota</taxon>
        <taxon>Actinomycetes</taxon>
        <taxon>Pseudonocardiales</taxon>
        <taxon>Pseudonocardiaceae</taxon>
        <taxon>Saccharomonospora</taxon>
    </lineage>
</organism>
<reference evidence="7 8" key="1">
    <citation type="journal article" date="2012" name="Stand. Genomic Sci.">
        <title>Genome sequence of the soil bacterium Saccharomonospora azurea type strain (NA-128(T)).</title>
        <authorList>
            <person name="Klenk H.P."/>
            <person name="Held B."/>
            <person name="Lucas S."/>
            <person name="Lapidus A."/>
            <person name="Copeland A."/>
            <person name="Hammon N."/>
            <person name="Pitluck S."/>
            <person name="Goodwin L.A."/>
            <person name="Han C."/>
            <person name="Tapia R."/>
            <person name="Brambilla E.M."/>
            <person name="Potter G."/>
            <person name="Land M."/>
            <person name="Ivanova N."/>
            <person name="Rohde M."/>
            <person name="Goker M."/>
            <person name="Detter J.C."/>
            <person name="Kyrpides N.C."/>
            <person name="Woyke T."/>
        </authorList>
    </citation>
    <scope>NUCLEOTIDE SEQUENCE [LARGE SCALE GENOMIC DNA]</scope>
    <source>
        <strain evidence="7 8">NA-128</strain>
    </source>
</reference>
<evidence type="ECO:0000259" key="6">
    <source>
        <dbReference type="Pfam" id="PF14378"/>
    </source>
</evidence>
<feature type="domain" description="Inositolphosphotransferase Aur1/Ipt1" evidence="6">
    <location>
        <begin position="54"/>
        <end position="233"/>
    </location>
</feature>
<name>H8G4A8_9PSEU</name>
<dbReference type="OrthoDB" id="3212043at2"/>
<dbReference type="HOGENOM" id="CLU_707671_0_0_11"/>
<evidence type="ECO:0000256" key="1">
    <source>
        <dbReference type="ARBA" id="ARBA00004141"/>
    </source>
</evidence>
<feature type="transmembrane region" description="Helical" evidence="5">
    <location>
        <begin position="20"/>
        <end position="41"/>
    </location>
</feature>
<feature type="transmembrane region" description="Helical" evidence="5">
    <location>
        <begin position="169"/>
        <end position="188"/>
    </location>
</feature>
<dbReference type="InterPro" id="IPR026841">
    <property type="entry name" value="Aur1/Ipt1"/>
</dbReference>
<keyword evidence="8" id="KW-1185">Reference proteome</keyword>
<dbReference type="GO" id="GO:0016020">
    <property type="term" value="C:membrane"/>
    <property type="evidence" value="ECO:0007669"/>
    <property type="project" value="UniProtKB-SubCell"/>
</dbReference>
<dbReference type="Pfam" id="PF14378">
    <property type="entry name" value="PAP2_3"/>
    <property type="match status" value="1"/>
</dbReference>